<dbReference type="Proteomes" id="UP000247498">
    <property type="component" value="Unassembled WGS sequence"/>
</dbReference>
<evidence type="ECO:0000313" key="3">
    <source>
        <dbReference type="Proteomes" id="UP000247498"/>
    </source>
</evidence>
<feature type="region of interest" description="Disordered" evidence="1">
    <location>
        <begin position="124"/>
        <end position="199"/>
    </location>
</feature>
<dbReference type="AlphaFoldDB" id="A0A2V0PB17"/>
<accession>A0A2V0PB17</accession>
<feature type="compositionally biased region" description="Low complexity" evidence="1">
    <location>
        <begin position="44"/>
        <end position="61"/>
    </location>
</feature>
<feature type="compositionally biased region" description="Low complexity" evidence="1">
    <location>
        <begin position="189"/>
        <end position="199"/>
    </location>
</feature>
<feature type="region of interest" description="Disordered" evidence="1">
    <location>
        <begin position="15"/>
        <end position="79"/>
    </location>
</feature>
<feature type="compositionally biased region" description="Low complexity" evidence="1">
    <location>
        <begin position="163"/>
        <end position="178"/>
    </location>
</feature>
<evidence type="ECO:0000313" key="2">
    <source>
        <dbReference type="EMBL" id="GBF97051.1"/>
    </source>
</evidence>
<feature type="compositionally biased region" description="Low complexity" evidence="1">
    <location>
        <begin position="124"/>
        <end position="145"/>
    </location>
</feature>
<dbReference type="InParanoid" id="A0A2V0PB17"/>
<sequence length="243" mass="24221">MYTGPPLVLSIEEHTYTPGARAKSSARSKTCASPPRRRPHARAHAVGMSSEPQQPPGQSGQLRGAQQEGRESLDEEWEELSRSGCPDFMLFSRAVNGFVQSLPAIVGPYVPSAVRPYLKALAPAAGGARGGPAAPSGRAPAAAAGQVDSAVGGQPGGGEGRAARLAAHQQQQQSASEAGGSGEQPHPDAPSAAGGDAAPAAGCGPPLKGLLACGVCAAPHAGGGCLHRSESRDAPPAAAGRAL</sequence>
<proteinExistence type="predicted"/>
<evidence type="ECO:0000256" key="1">
    <source>
        <dbReference type="SAM" id="MobiDB-lite"/>
    </source>
</evidence>
<dbReference type="EMBL" id="BDRX01000091">
    <property type="protein sequence ID" value="GBF97051.1"/>
    <property type="molecule type" value="Genomic_DNA"/>
</dbReference>
<protein>
    <submittedName>
        <fullName evidence="2">Uncharacterized protein</fullName>
    </submittedName>
</protein>
<name>A0A2V0PB17_9CHLO</name>
<reference evidence="2 3" key="1">
    <citation type="journal article" date="2018" name="Sci. Rep.">
        <title>Raphidocelis subcapitata (=Pseudokirchneriella subcapitata) provides an insight into genome evolution and environmental adaptations in the Sphaeropleales.</title>
        <authorList>
            <person name="Suzuki S."/>
            <person name="Yamaguchi H."/>
            <person name="Nakajima N."/>
            <person name="Kawachi M."/>
        </authorList>
    </citation>
    <scope>NUCLEOTIDE SEQUENCE [LARGE SCALE GENOMIC DNA]</scope>
    <source>
        <strain evidence="2 3">NIES-35</strain>
    </source>
</reference>
<organism evidence="2 3">
    <name type="scientific">Raphidocelis subcapitata</name>
    <dbReference type="NCBI Taxonomy" id="307507"/>
    <lineage>
        <taxon>Eukaryota</taxon>
        <taxon>Viridiplantae</taxon>
        <taxon>Chlorophyta</taxon>
        <taxon>core chlorophytes</taxon>
        <taxon>Chlorophyceae</taxon>
        <taxon>CS clade</taxon>
        <taxon>Sphaeropleales</taxon>
        <taxon>Selenastraceae</taxon>
        <taxon>Raphidocelis</taxon>
    </lineage>
</organism>
<comment type="caution">
    <text evidence="2">The sequence shown here is derived from an EMBL/GenBank/DDBJ whole genome shotgun (WGS) entry which is preliminary data.</text>
</comment>
<gene>
    <name evidence="2" type="ORF">Rsub_09524</name>
</gene>
<keyword evidence="3" id="KW-1185">Reference proteome</keyword>